<organism evidence="6 7">
    <name type="scientific">Aspergillus pseudonomiae</name>
    <dbReference type="NCBI Taxonomy" id="1506151"/>
    <lineage>
        <taxon>Eukaryota</taxon>
        <taxon>Fungi</taxon>
        <taxon>Dikarya</taxon>
        <taxon>Ascomycota</taxon>
        <taxon>Pezizomycotina</taxon>
        <taxon>Eurotiomycetes</taxon>
        <taxon>Eurotiomycetidae</taxon>
        <taxon>Eurotiales</taxon>
        <taxon>Aspergillaceae</taxon>
        <taxon>Aspergillus</taxon>
        <taxon>Aspergillus subgen. Circumdati</taxon>
    </lineage>
</organism>
<reference evidence="6 7" key="1">
    <citation type="submission" date="2019-04" db="EMBL/GenBank/DDBJ databases">
        <authorList>
            <consortium name="DOE Joint Genome Institute"/>
            <person name="Mondo S."/>
            <person name="Kjaerbolling I."/>
            <person name="Vesth T."/>
            <person name="Frisvad J.C."/>
            <person name="Nybo J.L."/>
            <person name="Theobald S."/>
            <person name="Kildgaard S."/>
            <person name="Isbrandt T."/>
            <person name="Kuo A."/>
            <person name="Sato A."/>
            <person name="Lyhne E.K."/>
            <person name="Kogle M.E."/>
            <person name="Wiebenga A."/>
            <person name="Kun R.S."/>
            <person name="Lubbers R.J."/>
            <person name="Makela M.R."/>
            <person name="Barry K."/>
            <person name="Chovatia M."/>
            <person name="Clum A."/>
            <person name="Daum C."/>
            <person name="Haridas S."/>
            <person name="He G."/>
            <person name="LaButti K."/>
            <person name="Lipzen A."/>
            <person name="Riley R."/>
            <person name="Salamov A."/>
            <person name="Simmons B.A."/>
            <person name="Magnuson J.K."/>
            <person name="Henrissat B."/>
            <person name="Mortensen U.H."/>
            <person name="Larsen T.O."/>
            <person name="Devries R.P."/>
            <person name="Grigoriev I.V."/>
            <person name="Machida M."/>
            <person name="Baker S.E."/>
            <person name="Andersen M.R."/>
            <person name="Cantor M.N."/>
            <person name="Hua S.X."/>
        </authorList>
    </citation>
    <scope>NUCLEOTIDE SEQUENCE [LARGE SCALE GENOMIC DNA]</scope>
    <source>
        <strain evidence="6 7">CBS 119388</strain>
    </source>
</reference>
<gene>
    <name evidence="6" type="ORF">BDV37DRAFT_295253</name>
</gene>
<dbReference type="GO" id="GO:0016651">
    <property type="term" value="F:oxidoreductase activity, acting on NAD(P)H"/>
    <property type="evidence" value="ECO:0007669"/>
    <property type="project" value="InterPro"/>
</dbReference>
<keyword evidence="7" id="KW-1185">Reference proteome</keyword>
<dbReference type="RefSeq" id="XP_031945977.1">
    <property type="nucleotide sequence ID" value="XM_032089819.1"/>
</dbReference>
<keyword evidence="4" id="KW-0560">Oxidoreductase</keyword>
<dbReference type="PANTHER" id="PTHR45348:SF2">
    <property type="entry name" value="ZINC-TYPE ALCOHOL DEHYDROGENASE-LIKE PROTEIN C2E1P3.01"/>
    <property type="match status" value="1"/>
</dbReference>
<dbReference type="Pfam" id="PF08240">
    <property type="entry name" value="ADH_N"/>
    <property type="match status" value="1"/>
</dbReference>
<dbReference type="AlphaFoldDB" id="A0A5N7DT31"/>
<dbReference type="OrthoDB" id="3509362at2759"/>
<dbReference type="SUPFAM" id="SSF51735">
    <property type="entry name" value="NAD(P)-binding Rossmann-fold domains"/>
    <property type="match status" value="1"/>
</dbReference>
<dbReference type="InterPro" id="IPR011032">
    <property type="entry name" value="GroES-like_sf"/>
</dbReference>
<keyword evidence="2" id="KW-0547">Nucleotide-binding</keyword>
<dbReference type="GO" id="GO:0000166">
    <property type="term" value="F:nucleotide binding"/>
    <property type="evidence" value="ECO:0007669"/>
    <property type="project" value="UniProtKB-KW"/>
</dbReference>
<dbReference type="Proteomes" id="UP000325579">
    <property type="component" value="Unassembled WGS sequence"/>
</dbReference>
<evidence type="ECO:0000256" key="3">
    <source>
        <dbReference type="ARBA" id="ARBA00022857"/>
    </source>
</evidence>
<protein>
    <submittedName>
        <fullName evidence="6">Chaperonin 10-like protein</fullName>
    </submittedName>
</protein>
<keyword evidence="3" id="KW-0521">NADP</keyword>
<evidence type="ECO:0000256" key="2">
    <source>
        <dbReference type="ARBA" id="ARBA00022741"/>
    </source>
</evidence>
<dbReference type="InterPro" id="IPR047122">
    <property type="entry name" value="Trans-enoyl_RdTase-like"/>
</dbReference>
<evidence type="ECO:0000313" key="6">
    <source>
        <dbReference type="EMBL" id="KAE8408658.1"/>
    </source>
</evidence>
<dbReference type="CDD" id="cd08249">
    <property type="entry name" value="enoyl_reductase_like"/>
    <property type="match status" value="1"/>
</dbReference>
<proteinExistence type="inferred from homology"/>
<evidence type="ECO:0000313" key="7">
    <source>
        <dbReference type="Proteomes" id="UP000325579"/>
    </source>
</evidence>
<sequence length="344" mass="37133">MEVNRAAIVKSPRASVEVEQIETWVPGPGEVLVRNEAIAFNPIEAKIQRWEMFQIEYPAILGYTFAGTVISVGPDVDSVEVGDRVAVACWGRAAVDNRFGAFQKYPLALEENLVKLDSQTSLEEGSGVMANLATVIAALSVCMKLDFPPINGRAPANGKKVLIYGGSSSVGGLAVQYATDAGYEVVTTSSPANWGLVQRRGPSCIIDHTKPTEQLLWVLKANGPYDGIFDAIGSSEVTELLGNLLAENGGLFWSTSPTPADSRLPENVKKEWAGYSDVLVSRDENKDARLWYLQEYLPKGLSSGRIFSNPSYILPGGLDSVQDALDSFMAGKVSGKKIFVNPQD</sequence>
<feature type="domain" description="Enoyl reductase (ER)" evidence="5">
    <location>
        <begin position="11"/>
        <end position="339"/>
    </location>
</feature>
<dbReference type="Gene3D" id="3.40.50.720">
    <property type="entry name" value="NAD(P)-binding Rossmann-like Domain"/>
    <property type="match status" value="1"/>
</dbReference>
<evidence type="ECO:0000256" key="1">
    <source>
        <dbReference type="ARBA" id="ARBA00008072"/>
    </source>
</evidence>
<dbReference type="PANTHER" id="PTHR45348">
    <property type="entry name" value="HYPOTHETICAL OXIDOREDUCTASE (EUROFUNG)"/>
    <property type="match status" value="1"/>
</dbReference>
<name>A0A5N7DT31_9EURO</name>
<comment type="similarity">
    <text evidence="1">Belongs to the zinc-containing alcohol dehydrogenase family.</text>
</comment>
<dbReference type="GeneID" id="43674510"/>
<dbReference type="EMBL" id="ML736742">
    <property type="protein sequence ID" value="KAE8408658.1"/>
    <property type="molecule type" value="Genomic_DNA"/>
</dbReference>
<dbReference type="InterPro" id="IPR013154">
    <property type="entry name" value="ADH-like_N"/>
</dbReference>
<evidence type="ECO:0000256" key="4">
    <source>
        <dbReference type="ARBA" id="ARBA00023002"/>
    </source>
</evidence>
<dbReference type="Gene3D" id="3.90.180.10">
    <property type="entry name" value="Medium-chain alcohol dehydrogenases, catalytic domain"/>
    <property type="match status" value="1"/>
</dbReference>
<evidence type="ECO:0000259" key="5">
    <source>
        <dbReference type="SMART" id="SM00829"/>
    </source>
</evidence>
<dbReference type="SUPFAM" id="SSF50129">
    <property type="entry name" value="GroES-like"/>
    <property type="match status" value="1"/>
</dbReference>
<accession>A0A5N7DT31</accession>
<dbReference type="InterPro" id="IPR036291">
    <property type="entry name" value="NAD(P)-bd_dom_sf"/>
</dbReference>
<dbReference type="SMART" id="SM00829">
    <property type="entry name" value="PKS_ER"/>
    <property type="match status" value="1"/>
</dbReference>
<dbReference type="InterPro" id="IPR020843">
    <property type="entry name" value="ER"/>
</dbReference>